<evidence type="ECO:0000256" key="2">
    <source>
        <dbReference type="ARBA" id="ARBA00007590"/>
    </source>
</evidence>
<sequence>MYDFCFSPIYSVFLALAGAYIYFTTGSKASFGGAVGAAVILGGLAYGSLKYYIKHKAVCKPTVFLSLVVAAGLTSMMYRRFEKTHSVPAAAIGVVSGGMALFYAWSISPLGPKPAAHGKAH</sequence>
<dbReference type="InterPro" id="IPR044890">
    <property type="entry name" value="TMEM14_sf"/>
</dbReference>
<dbReference type="KEGG" id="cre:CHLRE_08g366000v5"/>
<evidence type="ECO:0000313" key="7">
    <source>
        <dbReference type="Proteomes" id="UP000006906"/>
    </source>
</evidence>
<comment type="subcellular location">
    <subcellularLocation>
        <location evidence="1">Membrane</location>
    </subcellularLocation>
</comment>
<evidence type="ECO:0000256" key="4">
    <source>
        <dbReference type="ARBA" id="ARBA00022989"/>
    </source>
</evidence>
<comment type="similarity">
    <text evidence="2">Belongs to the TMEM14 family.</text>
</comment>
<dbReference type="OrthoDB" id="526772at2759"/>
<protein>
    <recommendedName>
        <fullName evidence="8">Transmembrane protein 14</fullName>
    </recommendedName>
</protein>
<reference evidence="6 7" key="1">
    <citation type="journal article" date="2007" name="Science">
        <title>The Chlamydomonas genome reveals the evolution of key animal and plant functions.</title>
        <authorList>
            <person name="Merchant S.S."/>
            <person name="Prochnik S.E."/>
            <person name="Vallon O."/>
            <person name="Harris E.H."/>
            <person name="Karpowicz S.J."/>
            <person name="Witman G.B."/>
            <person name="Terry A."/>
            <person name="Salamov A."/>
            <person name="Fritz-Laylin L.K."/>
            <person name="Marechal-Drouard L."/>
            <person name="Marshall W.F."/>
            <person name="Qu L.H."/>
            <person name="Nelson D.R."/>
            <person name="Sanderfoot A.A."/>
            <person name="Spalding M.H."/>
            <person name="Kapitonov V.V."/>
            <person name="Ren Q."/>
            <person name="Ferris P."/>
            <person name="Lindquist E."/>
            <person name="Shapiro H."/>
            <person name="Lucas S.M."/>
            <person name="Grimwood J."/>
            <person name="Schmutz J."/>
            <person name="Cardol P."/>
            <person name="Cerutti H."/>
            <person name="Chanfreau G."/>
            <person name="Chen C.L."/>
            <person name="Cognat V."/>
            <person name="Croft M.T."/>
            <person name="Dent R."/>
            <person name="Dutcher S."/>
            <person name="Fernandez E."/>
            <person name="Fukuzawa H."/>
            <person name="Gonzalez-Ballester D."/>
            <person name="Gonzalez-Halphen D."/>
            <person name="Hallmann A."/>
            <person name="Hanikenne M."/>
            <person name="Hippler M."/>
            <person name="Inwood W."/>
            <person name="Jabbari K."/>
            <person name="Kalanon M."/>
            <person name="Kuras R."/>
            <person name="Lefebvre P.A."/>
            <person name="Lemaire S.D."/>
            <person name="Lobanov A.V."/>
            <person name="Lohr M."/>
            <person name="Manuell A."/>
            <person name="Meier I."/>
            <person name="Mets L."/>
            <person name="Mittag M."/>
            <person name="Mittelmeier T."/>
            <person name="Moroney J.V."/>
            <person name="Moseley J."/>
            <person name="Napoli C."/>
            <person name="Nedelcu A.M."/>
            <person name="Niyogi K."/>
            <person name="Novoselov S.V."/>
            <person name="Paulsen I.T."/>
            <person name="Pazour G."/>
            <person name="Purton S."/>
            <person name="Ral J.P."/>
            <person name="Riano-Pachon D.M."/>
            <person name="Riekhof W."/>
            <person name="Rymarquis L."/>
            <person name="Schroda M."/>
            <person name="Stern D."/>
            <person name="Umen J."/>
            <person name="Willows R."/>
            <person name="Wilson N."/>
            <person name="Zimmer S.L."/>
            <person name="Allmer J."/>
            <person name="Balk J."/>
            <person name="Bisova K."/>
            <person name="Chen C.J."/>
            <person name="Elias M."/>
            <person name="Gendler K."/>
            <person name="Hauser C."/>
            <person name="Lamb M.R."/>
            <person name="Ledford H."/>
            <person name="Long J.C."/>
            <person name="Minagawa J."/>
            <person name="Page M.D."/>
            <person name="Pan J."/>
            <person name="Pootakham W."/>
            <person name="Roje S."/>
            <person name="Rose A."/>
            <person name="Stahlberg E."/>
            <person name="Terauchi A.M."/>
            <person name="Yang P."/>
            <person name="Ball S."/>
            <person name="Bowler C."/>
            <person name="Dieckmann C.L."/>
            <person name="Gladyshev V.N."/>
            <person name="Green P."/>
            <person name="Jorgensen R."/>
            <person name="Mayfield S."/>
            <person name="Mueller-Roeber B."/>
            <person name="Rajamani S."/>
            <person name="Sayre R.T."/>
            <person name="Brokstein P."/>
            <person name="Dubchak I."/>
            <person name="Goodstein D."/>
            <person name="Hornick L."/>
            <person name="Huang Y.W."/>
            <person name="Jhaveri J."/>
            <person name="Luo Y."/>
            <person name="Martinez D."/>
            <person name="Ngau W.C."/>
            <person name="Otillar B."/>
            <person name="Poliakov A."/>
            <person name="Porter A."/>
            <person name="Szajkowski L."/>
            <person name="Werner G."/>
            <person name="Zhou K."/>
            <person name="Grigoriev I.V."/>
            <person name="Rokhsar D.S."/>
            <person name="Grossman A.R."/>
        </authorList>
    </citation>
    <scope>NUCLEOTIDE SEQUENCE [LARGE SCALE GENOMIC DNA]</scope>
    <source>
        <strain evidence="7">CC-503</strain>
    </source>
</reference>
<evidence type="ECO:0000256" key="3">
    <source>
        <dbReference type="ARBA" id="ARBA00022692"/>
    </source>
</evidence>
<dbReference type="Proteomes" id="UP000006906">
    <property type="component" value="Chromosome 8"/>
</dbReference>
<evidence type="ECO:0000313" key="6">
    <source>
        <dbReference type="EMBL" id="PNW79772.1"/>
    </source>
</evidence>
<evidence type="ECO:0008006" key="8">
    <source>
        <dbReference type="Google" id="ProtNLM"/>
    </source>
</evidence>
<dbReference type="Gene3D" id="1.10.10.1740">
    <property type="entry name" value="Transmembrane protein 14-like"/>
    <property type="match status" value="1"/>
</dbReference>
<keyword evidence="3" id="KW-0812">Transmembrane</keyword>
<dbReference type="GeneID" id="5721660"/>
<dbReference type="GO" id="GO:0015245">
    <property type="term" value="F:fatty acid transmembrane transporter activity"/>
    <property type="evidence" value="ECO:0000318"/>
    <property type="project" value="GO_Central"/>
</dbReference>
<dbReference type="AlphaFoldDB" id="A8J403"/>
<dbReference type="FunCoup" id="A8J403">
    <property type="interactions" value="1163"/>
</dbReference>
<dbReference type="Gramene" id="PNW79772">
    <property type="protein sequence ID" value="PNW79772"/>
    <property type="gene ID" value="CHLRE_08g366000v5"/>
</dbReference>
<keyword evidence="4" id="KW-1133">Transmembrane helix</keyword>
<gene>
    <name evidence="6" type="ORF">CHLRE_08g366000v5</name>
</gene>
<dbReference type="HOGENOM" id="CLU_2041380_0_0_1"/>
<organism evidence="6 7">
    <name type="scientific">Chlamydomonas reinhardtii</name>
    <name type="common">Chlamydomonas smithii</name>
    <dbReference type="NCBI Taxonomy" id="3055"/>
    <lineage>
        <taxon>Eukaryota</taxon>
        <taxon>Viridiplantae</taxon>
        <taxon>Chlorophyta</taxon>
        <taxon>core chlorophytes</taxon>
        <taxon>Chlorophyceae</taxon>
        <taxon>CS clade</taxon>
        <taxon>Chlamydomonadales</taxon>
        <taxon>Chlamydomonadaceae</taxon>
        <taxon>Chlamydomonas</taxon>
    </lineage>
</organism>
<dbReference type="RefSeq" id="XP_001696048.1">
    <property type="nucleotide sequence ID" value="XM_001695996.2"/>
</dbReference>
<dbReference type="InterPro" id="IPR005349">
    <property type="entry name" value="TMEM14"/>
</dbReference>
<dbReference type="GO" id="GO:0009706">
    <property type="term" value="C:chloroplast inner membrane"/>
    <property type="evidence" value="ECO:0000318"/>
    <property type="project" value="GO_Central"/>
</dbReference>
<accession>A8J403</accession>
<dbReference type="EMBL" id="CM008969">
    <property type="protein sequence ID" value="PNW79772.1"/>
    <property type="molecule type" value="Genomic_DNA"/>
</dbReference>
<keyword evidence="5" id="KW-0472">Membrane</keyword>
<evidence type="ECO:0000256" key="5">
    <source>
        <dbReference type="ARBA" id="ARBA00023136"/>
    </source>
</evidence>
<dbReference type="PaxDb" id="3055-EDP00997"/>
<dbReference type="InParanoid" id="A8J403"/>
<dbReference type="GO" id="GO:0015908">
    <property type="term" value="P:fatty acid transport"/>
    <property type="evidence" value="ECO:0000318"/>
    <property type="project" value="GO_Central"/>
</dbReference>
<evidence type="ECO:0000256" key="1">
    <source>
        <dbReference type="ARBA" id="ARBA00004370"/>
    </source>
</evidence>
<name>A8J403_CHLRE</name>
<keyword evidence="7" id="KW-1185">Reference proteome</keyword>
<dbReference type="Pfam" id="PF03647">
    <property type="entry name" value="Tmemb_14"/>
    <property type="match status" value="1"/>
</dbReference>
<proteinExistence type="inferred from homology"/>